<name>A0A182S326_ANOFN</name>
<dbReference type="EnsemblMetazoa" id="AFUN014839-RA">
    <property type="protein sequence ID" value="AFUN014839-PA"/>
    <property type="gene ID" value="AFUN014839"/>
</dbReference>
<accession>A0A182S326</accession>
<protein>
    <submittedName>
        <fullName evidence="1">Uncharacterized protein</fullName>
    </submittedName>
</protein>
<dbReference type="AlphaFoldDB" id="A0A182S326"/>
<proteinExistence type="predicted"/>
<dbReference type="VEuPathDB" id="VectorBase:AFUN014839"/>
<organism evidence="1">
    <name type="scientific">Anopheles funestus</name>
    <name type="common">African malaria mosquito</name>
    <dbReference type="NCBI Taxonomy" id="62324"/>
    <lineage>
        <taxon>Eukaryota</taxon>
        <taxon>Metazoa</taxon>
        <taxon>Ecdysozoa</taxon>
        <taxon>Arthropoda</taxon>
        <taxon>Hexapoda</taxon>
        <taxon>Insecta</taxon>
        <taxon>Pterygota</taxon>
        <taxon>Neoptera</taxon>
        <taxon>Endopterygota</taxon>
        <taxon>Diptera</taxon>
        <taxon>Nematocera</taxon>
        <taxon>Culicoidea</taxon>
        <taxon>Culicidae</taxon>
        <taxon>Anophelinae</taxon>
        <taxon>Anopheles</taxon>
    </lineage>
</organism>
<reference evidence="1" key="1">
    <citation type="submission" date="2020-05" db="UniProtKB">
        <authorList>
            <consortium name="EnsemblMetazoa"/>
        </authorList>
    </citation>
    <scope>IDENTIFICATION</scope>
    <source>
        <strain evidence="1">FUMOZ</strain>
    </source>
</reference>
<evidence type="ECO:0000313" key="1">
    <source>
        <dbReference type="EnsemblMetazoa" id="AFUN014839-PA"/>
    </source>
</evidence>
<sequence length="142" mass="16261">MVCSSASDKRRDFDAAYRYYPGSVPRRAINIIHVRRMLPRRGNRSWPMNKTVTRAKLYYNGCYAVAIFFDASYVAGSIHTILYRKGMIIAIEERHSFCNAQLLESDHHIASAFMTGHDNTLHENISALRINGHVLNEVKSLM</sequence>